<dbReference type="PROSITE" id="PS50106">
    <property type="entry name" value="PDZ"/>
    <property type="match status" value="1"/>
</dbReference>
<dbReference type="Gene3D" id="2.30.42.10">
    <property type="match status" value="1"/>
</dbReference>
<reference evidence="7" key="1">
    <citation type="submission" date="2020-10" db="EMBL/GenBank/DDBJ databases">
        <authorList>
            <person name="Gilroy R."/>
        </authorList>
    </citation>
    <scope>NUCLEOTIDE SEQUENCE</scope>
    <source>
        <strain evidence="7">CHK190-19873</strain>
    </source>
</reference>
<keyword evidence="3 5" id="KW-0378">Hydrolase</keyword>
<dbReference type="Proteomes" id="UP000823935">
    <property type="component" value="Unassembled WGS sequence"/>
</dbReference>
<dbReference type="SMART" id="SM00228">
    <property type="entry name" value="PDZ"/>
    <property type="match status" value="1"/>
</dbReference>
<proteinExistence type="inferred from homology"/>
<comment type="similarity">
    <text evidence="1 5">Belongs to the peptidase S41A family.</text>
</comment>
<sequence>MGGMVTAAVLVLAVQLAVRYLPSFFSGLTSGTDSGTSLNLDMNAVYSKISFLEELINEHYYGEVDSQNVQEYIYKGLVAGLDDIYAAYYTQEELARIEESNTGAYEGIGVNLSQNTLTGEITVAECYEGSPAAEAGLQAEDQIIAVNGQSVEGMELTAVSDLVRTAEGETVRITVIREGENDSLDIDVKRGQVELPTVESQMLENGTGYIKILEFDQVTVEQFRKAKEDLESQGMEALIIDLRDNPGGVLDSVCDILREILPEGLILYTETKDGEREEYYCDGENEIQIPLAVLVNENSASASEVFAGAVKDYGIGTLVGTTTFGKGIVQQIIRINDGTAVKLTIAKYFTPSGNNIHEIGIEPDVKVEVAWDTSQDEEVSMEEDNQLQTAIKVLEEE</sequence>
<reference evidence="7" key="2">
    <citation type="journal article" date="2021" name="PeerJ">
        <title>Extensive microbial diversity within the chicken gut microbiome revealed by metagenomics and culture.</title>
        <authorList>
            <person name="Gilroy R."/>
            <person name="Ravi A."/>
            <person name="Getino M."/>
            <person name="Pursley I."/>
            <person name="Horton D.L."/>
            <person name="Alikhan N.F."/>
            <person name="Baker D."/>
            <person name="Gharbi K."/>
            <person name="Hall N."/>
            <person name="Watson M."/>
            <person name="Adriaenssens E.M."/>
            <person name="Foster-Nyarko E."/>
            <person name="Jarju S."/>
            <person name="Secka A."/>
            <person name="Antonio M."/>
            <person name="Oren A."/>
            <person name="Chaudhuri R.R."/>
            <person name="La Ragione R."/>
            <person name="Hildebrand F."/>
            <person name="Pallen M.J."/>
        </authorList>
    </citation>
    <scope>NUCLEOTIDE SEQUENCE</scope>
    <source>
        <strain evidence="7">CHK190-19873</strain>
    </source>
</reference>
<dbReference type="GO" id="GO:0030288">
    <property type="term" value="C:outer membrane-bounded periplasmic space"/>
    <property type="evidence" value="ECO:0007669"/>
    <property type="project" value="TreeGrafter"/>
</dbReference>
<dbReference type="SUPFAM" id="SSF52096">
    <property type="entry name" value="ClpP/crotonase"/>
    <property type="match status" value="1"/>
</dbReference>
<dbReference type="GO" id="GO:0004175">
    <property type="term" value="F:endopeptidase activity"/>
    <property type="evidence" value="ECO:0007669"/>
    <property type="project" value="TreeGrafter"/>
</dbReference>
<accession>A0A9D1ETJ1</accession>
<dbReference type="GO" id="GO:0007165">
    <property type="term" value="P:signal transduction"/>
    <property type="evidence" value="ECO:0007669"/>
    <property type="project" value="TreeGrafter"/>
</dbReference>
<protein>
    <submittedName>
        <fullName evidence="7">S41 family peptidase</fullName>
    </submittedName>
</protein>
<evidence type="ECO:0000256" key="3">
    <source>
        <dbReference type="ARBA" id="ARBA00022801"/>
    </source>
</evidence>
<dbReference type="Pfam" id="PF03572">
    <property type="entry name" value="Peptidase_S41"/>
    <property type="match status" value="1"/>
</dbReference>
<dbReference type="CDD" id="cd07560">
    <property type="entry name" value="Peptidase_S41_CPP"/>
    <property type="match status" value="1"/>
</dbReference>
<dbReference type="Gene3D" id="3.90.226.10">
    <property type="entry name" value="2-enoyl-CoA Hydratase, Chain A, domain 1"/>
    <property type="match status" value="1"/>
</dbReference>
<dbReference type="InterPro" id="IPR041489">
    <property type="entry name" value="PDZ_6"/>
</dbReference>
<evidence type="ECO:0000259" key="6">
    <source>
        <dbReference type="PROSITE" id="PS50106"/>
    </source>
</evidence>
<evidence type="ECO:0000256" key="2">
    <source>
        <dbReference type="ARBA" id="ARBA00022670"/>
    </source>
</evidence>
<comment type="caution">
    <text evidence="7">The sequence shown here is derived from an EMBL/GenBank/DDBJ whole genome shotgun (WGS) entry which is preliminary data.</text>
</comment>
<keyword evidence="4 5" id="KW-0720">Serine protease</keyword>
<dbReference type="InterPro" id="IPR036034">
    <property type="entry name" value="PDZ_sf"/>
</dbReference>
<feature type="domain" description="PDZ" evidence="6">
    <location>
        <begin position="94"/>
        <end position="169"/>
    </location>
</feature>
<evidence type="ECO:0000313" key="8">
    <source>
        <dbReference type="Proteomes" id="UP000823935"/>
    </source>
</evidence>
<dbReference type="InterPro" id="IPR004447">
    <property type="entry name" value="Peptidase_S41A"/>
</dbReference>
<dbReference type="Gene3D" id="3.30.750.44">
    <property type="match status" value="1"/>
</dbReference>
<keyword evidence="2 5" id="KW-0645">Protease</keyword>
<dbReference type="PANTHER" id="PTHR32060">
    <property type="entry name" value="TAIL-SPECIFIC PROTEASE"/>
    <property type="match status" value="1"/>
</dbReference>
<dbReference type="PANTHER" id="PTHR32060:SF30">
    <property type="entry name" value="CARBOXY-TERMINAL PROCESSING PROTEASE CTPA"/>
    <property type="match status" value="1"/>
</dbReference>
<dbReference type="NCBIfam" id="TIGR00225">
    <property type="entry name" value="prc"/>
    <property type="match status" value="1"/>
</dbReference>
<dbReference type="SUPFAM" id="SSF50156">
    <property type="entry name" value="PDZ domain-like"/>
    <property type="match status" value="1"/>
</dbReference>
<dbReference type="EMBL" id="DVIQ01000052">
    <property type="protein sequence ID" value="HIS31680.1"/>
    <property type="molecule type" value="Genomic_DNA"/>
</dbReference>
<name>A0A9D1ETJ1_9FIRM</name>
<evidence type="ECO:0000256" key="4">
    <source>
        <dbReference type="ARBA" id="ARBA00022825"/>
    </source>
</evidence>
<organism evidence="7 8">
    <name type="scientific">Candidatus Limivivens intestinipullorum</name>
    <dbReference type="NCBI Taxonomy" id="2840858"/>
    <lineage>
        <taxon>Bacteria</taxon>
        <taxon>Bacillati</taxon>
        <taxon>Bacillota</taxon>
        <taxon>Clostridia</taxon>
        <taxon>Lachnospirales</taxon>
        <taxon>Lachnospiraceae</taxon>
        <taxon>Lachnospiraceae incertae sedis</taxon>
        <taxon>Candidatus Limivivens</taxon>
    </lineage>
</organism>
<dbReference type="Pfam" id="PF17820">
    <property type="entry name" value="PDZ_6"/>
    <property type="match status" value="1"/>
</dbReference>
<gene>
    <name evidence="7" type="ORF">IAB44_09080</name>
</gene>
<dbReference type="InterPro" id="IPR029045">
    <property type="entry name" value="ClpP/crotonase-like_dom_sf"/>
</dbReference>
<dbReference type="CDD" id="cd06782">
    <property type="entry name" value="cpPDZ_CPP-like"/>
    <property type="match status" value="1"/>
</dbReference>
<dbReference type="AlphaFoldDB" id="A0A9D1ETJ1"/>
<dbReference type="GO" id="GO:0006508">
    <property type="term" value="P:proteolysis"/>
    <property type="evidence" value="ECO:0007669"/>
    <property type="project" value="UniProtKB-KW"/>
</dbReference>
<dbReference type="InterPro" id="IPR005151">
    <property type="entry name" value="Tail-specific_protease"/>
</dbReference>
<dbReference type="SMART" id="SM00245">
    <property type="entry name" value="TSPc"/>
    <property type="match status" value="1"/>
</dbReference>
<dbReference type="InterPro" id="IPR001478">
    <property type="entry name" value="PDZ"/>
</dbReference>
<evidence type="ECO:0000256" key="5">
    <source>
        <dbReference type="RuleBase" id="RU004404"/>
    </source>
</evidence>
<dbReference type="GO" id="GO:0008236">
    <property type="term" value="F:serine-type peptidase activity"/>
    <property type="evidence" value="ECO:0007669"/>
    <property type="project" value="UniProtKB-KW"/>
</dbReference>
<evidence type="ECO:0000256" key="1">
    <source>
        <dbReference type="ARBA" id="ARBA00009179"/>
    </source>
</evidence>
<evidence type="ECO:0000313" key="7">
    <source>
        <dbReference type="EMBL" id="HIS31680.1"/>
    </source>
</evidence>